<dbReference type="InterPro" id="IPR029058">
    <property type="entry name" value="AB_hydrolase_fold"/>
</dbReference>
<dbReference type="PANTHER" id="PTHR37017:SF11">
    <property type="entry name" value="ESTERASE_LIPASE_THIOESTERASE DOMAIN-CONTAINING PROTEIN"/>
    <property type="match status" value="1"/>
</dbReference>
<dbReference type="InterPro" id="IPR006311">
    <property type="entry name" value="TAT_signal"/>
</dbReference>
<sequence length="272" mass="28418">MATTRRTIIAGSAAVAAGALAGLPAATSAAATPARSHSPIKPTVVLVHGAFADASGWNDVARILQCDGYRVIAPANPLRSVSADSGYLASILATLDGPLVLVGHSYGGMVITNAALNNAKVKALVYVAAFAPDQGETLQGLQLMYPGTKLDQNALDLRQYPTPDGGSYDGYVKADRFREVFAGDLPRGTTDLMAATQRPGDVHTLGEPSGVPAWKTIPSWYLVARNDNLIPAAAQRFMARRAGARTTEVNASHVAMISQPRVTADVIKSAAR</sequence>
<evidence type="ECO:0000256" key="1">
    <source>
        <dbReference type="SAM" id="SignalP"/>
    </source>
</evidence>
<dbReference type="AlphaFoldDB" id="A0A6F8XRK0"/>
<dbReference type="InterPro" id="IPR000073">
    <property type="entry name" value="AB_hydrolase_1"/>
</dbReference>
<feature type="domain" description="AB hydrolase-1" evidence="2">
    <location>
        <begin position="44"/>
        <end position="266"/>
    </location>
</feature>
<organism evidence="3 4">
    <name type="scientific">Phytohabitans flavus</name>
    <dbReference type="NCBI Taxonomy" id="1076124"/>
    <lineage>
        <taxon>Bacteria</taxon>
        <taxon>Bacillati</taxon>
        <taxon>Actinomycetota</taxon>
        <taxon>Actinomycetes</taxon>
        <taxon>Micromonosporales</taxon>
        <taxon>Micromonosporaceae</taxon>
    </lineage>
</organism>
<dbReference type="EMBL" id="AP022870">
    <property type="protein sequence ID" value="BCB76453.1"/>
    <property type="molecule type" value="Genomic_DNA"/>
</dbReference>
<keyword evidence="4" id="KW-1185">Reference proteome</keyword>
<dbReference type="PANTHER" id="PTHR37017">
    <property type="entry name" value="AB HYDROLASE-1 DOMAIN-CONTAINING PROTEIN-RELATED"/>
    <property type="match status" value="1"/>
</dbReference>
<evidence type="ECO:0000259" key="2">
    <source>
        <dbReference type="Pfam" id="PF12697"/>
    </source>
</evidence>
<evidence type="ECO:0000313" key="4">
    <source>
        <dbReference type="Proteomes" id="UP000502508"/>
    </source>
</evidence>
<dbReference type="Gene3D" id="3.40.50.1820">
    <property type="entry name" value="alpha/beta hydrolase"/>
    <property type="match status" value="1"/>
</dbReference>
<dbReference type="Proteomes" id="UP000502508">
    <property type="component" value="Chromosome"/>
</dbReference>
<feature type="signal peptide" evidence="1">
    <location>
        <begin position="1"/>
        <end position="21"/>
    </location>
</feature>
<name>A0A6F8XRK0_9ACTN</name>
<protein>
    <submittedName>
        <fullName evidence="3">Alpha/beta hydrolase</fullName>
    </submittedName>
</protein>
<dbReference type="KEGG" id="pfla:Pflav_028630"/>
<keyword evidence="3" id="KW-0378">Hydrolase</keyword>
<dbReference type="Pfam" id="PF12697">
    <property type="entry name" value="Abhydrolase_6"/>
    <property type="match status" value="1"/>
</dbReference>
<dbReference type="PROSITE" id="PS51318">
    <property type="entry name" value="TAT"/>
    <property type="match status" value="1"/>
</dbReference>
<reference evidence="3 4" key="1">
    <citation type="submission" date="2020-03" db="EMBL/GenBank/DDBJ databases">
        <title>Whole genome shotgun sequence of Phytohabitans flavus NBRC 107702.</title>
        <authorList>
            <person name="Komaki H."/>
            <person name="Tamura T."/>
        </authorList>
    </citation>
    <scope>NUCLEOTIDE SEQUENCE [LARGE SCALE GENOMIC DNA]</scope>
    <source>
        <strain evidence="3 4">NBRC 107702</strain>
    </source>
</reference>
<accession>A0A6F8XRK0</accession>
<keyword evidence="1" id="KW-0732">Signal</keyword>
<gene>
    <name evidence="3" type="ORF">Pflav_028630</name>
</gene>
<evidence type="ECO:0000313" key="3">
    <source>
        <dbReference type="EMBL" id="BCB76453.1"/>
    </source>
</evidence>
<reference evidence="3 4" key="2">
    <citation type="submission" date="2020-03" db="EMBL/GenBank/DDBJ databases">
        <authorList>
            <person name="Ichikawa N."/>
            <person name="Kimura A."/>
            <person name="Kitahashi Y."/>
            <person name="Uohara A."/>
        </authorList>
    </citation>
    <scope>NUCLEOTIDE SEQUENCE [LARGE SCALE GENOMIC DNA]</scope>
    <source>
        <strain evidence="3 4">NBRC 107702</strain>
    </source>
</reference>
<feature type="chain" id="PRO_5038732146" evidence="1">
    <location>
        <begin position="22"/>
        <end position="272"/>
    </location>
</feature>
<dbReference type="InterPro" id="IPR052897">
    <property type="entry name" value="Sec-Metab_Biosynth_Hydrolase"/>
</dbReference>
<dbReference type="RefSeq" id="WP_173036501.1">
    <property type="nucleotide sequence ID" value="NZ_AP022870.1"/>
</dbReference>
<proteinExistence type="predicted"/>
<dbReference type="GO" id="GO:0016787">
    <property type="term" value="F:hydrolase activity"/>
    <property type="evidence" value="ECO:0007669"/>
    <property type="project" value="UniProtKB-KW"/>
</dbReference>
<dbReference type="SUPFAM" id="SSF53474">
    <property type="entry name" value="alpha/beta-Hydrolases"/>
    <property type="match status" value="1"/>
</dbReference>